<evidence type="ECO:0000313" key="7">
    <source>
        <dbReference type="Proteomes" id="UP000229681"/>
    </source>
</evidence>
<gene>
    <name evidence="6" type="ORF">CUN49_03910</name>
</gene>
<sequence>MSLILALLFWLSASALFWTYFGYPLLMALRAKLAARPIQQDESYLPSVTLLIPAHNEADVIRDKLENALSLDYPTDQLQIIVVDDGSTDGTTEIVRAFEDRGVQLIRQPERSGKMAAVNRGFEAATGELVVLSDASPIYAPNALRLLARNFADPSVGVVVGALRLWDAQNAVAKPAGLYWQYESALRRWESLTGSTVAVHGNMFAVRRGLYRPLRRYTINDEFSIAMEVMRQGYRVVYEPHAVSYDIASATMSDEFKRRARINAGRFQALFSAGYLRAPTLDLTFRLISHKLLRPLTPIFMLVTLISAFLLMILSALNLDRAFWFWLLAFFAQDAFYMLAYAGYLAERNGRSHKLLSVPYFFVSSNLAALVGLWRWLRNRQSVTWQKRANS</sequence>
<evidence type="ECO:0000256" key="3">
    <source>
        <dbReference type="ARBA" id="ARBA00022679"/>
    </source>
</evidence>
<comment type="caution">
    <text evidence="6">The sequence shown here is derived from an EMBL/GenBank/DDBJ whole genome shotgun (WGS) entry which is preliminary data.</text>
</comment>
<feature type="domain" description="Glycosyltransferase 2-like" evidence="5">
    <location>
        <begin position="50"/>
        <end position="211"/>
    </location>
</feature>
<organism evidence="6 7">
    <name type="scientific">Candidatus Thermofonsia Clade 1 bacterium</name>
    <dbReference type="NCBI Taxonomy" id="2364210"/>
    <lineage>
        <taxon>Bacteria</taxon>
        <taxon>Bacillati</taxon>
        <taxon>Chloroflexota</taxon>
        <taxon>Candidatus Thermofontia</taxon>
        <taxon>Candidatus Thermofonsia Clade 1</taxon>
    </lineage>
</organism>
<evidence type="ECO:0000256" key="1">
    <source>
        <dbReference type="ARBA" id="ARBA00006739"/>
    </source>
</evidence>
<evidence type="ECO:0000256" key="4">
    <source>
        <dbReference type="SAM" id="Phobius"/>
    </source>
</evidence>
<dbReference type="SUPFAM" id="SSF53448">
    <property type="entry name" value="Nucleotide-diphospho-sugar transferases"/>
    <property type="match status" value="1"/>
</dbReference>
<evidence type="ECO:0000313" key="6">
    <source>
        <dbReference type="EMBL" id="PJF36730.1"/>
    </source>
</evidence>
<dbReference type="CDD" id="cd06439">
    <property type="entry name" value="CESA_like_1"/>
    <property type="match status" value="1"/>
</dbReference>
<dbReference type="InterPro" id="IPR001173">
    <property type="entry name" value="Glyco_trans_2-like"/>
</dbReference>
<dbReference type="Pfam" id="PF00535">
    <property type="entry name" value="Glycos_transf_2"/>
    <property type="match status" value="1"/>
</dbReference>
<proteinExistence type="inferred from homology"/>
<dbReference type="AlphaFoldDB" id="A0A2M8PGR1"/>
<feature type="transmembrane region" description="Helical" evidence="4">
    <location>
        <begin position="323"/>
        <end position="346"/>
    </location>
</feature>
<feature type="transmembrane region" description="Helical" evidence="4">
    <location>
        <begin position="358"/>
        <end position="377"/>
    </location>
</feature>
<feature type="transmembrane region" description="Helical" evidence="4">
    <location>
        <begin position="296"/>
        <end position="317"/>
    </location>
</feature>
<name>A0A2M8PGR1_9CHLR</name>
<keyword evidence="2" id="KW-0328">Glycosyltransferase</keyword>
<keyword evidence="4" id="KW-1133">Transmembrane helix</keyword>
<dbReference type="PANTHER" id="PTHR43630">
    <property type="entry name" value="POLY-BETA-1,6-N-ACETYL-D-GLUCOSAMINE SYNTHASE"/>
    <property type="match status" value="1"/>
</dbReference>
<keyword evidence="3 6" id="KW-0808">Transferase</keyword>
<comment type="similarity">
    <text evidence="1">Belongs to the glycosyltransferase 2 family.</text>
</comment>
<dbReference type="PANTHER" id="PTHR43630:SF1">
    <property type="entry name" value="POLY-BETA-1,6-N-ACETYL-D-GLUCOSAMINE SYNTHASE"/>
    <property type="match status" value="1"/>
</dbReference>
<dbReference type="EMBL" id="PGTM01000034">
    <property type="protein sequence ID" value="PJF36730.1"/>
    <property type="molecule type" value="Genomic_DNA"/>
</dbReference>
<evidence type="ECO:0000259" key="5">
    <source>
        <dbReference type="Pfam" id="PF00535"/>
    </source>
</evidence>
<keyword evidence="4" id="KW-0472">Membrane</keyword>
<dbReference type="Proteomes" id="UP000229681">
    <property type="component" value="Unassembled WGS sequence"/>
</dbReference>
<dbReference type="Gene3D" id="3.90.550.10">
    <property type="entry name" value="Spore Coat Polysaccharide Biosynthesis Protein SpsA, Chain A"/>
    <property type="match status" value="1"/>
</dbReference>
<feature type="transmembrane region" description="Helical" evidence="4">
    <location>
        <begin position="6"/>
        <end position="26"/>
    </location>
</feature>
<accession>A0A2M8PGR1</accession>
<reference evidence="6 7" key="1">
    <citation type="submission" date="2017-11" db="EMBL/GenBank/DDBJ databases">
        <title>Evolution of Phototrophy in the Chloroflexi Phylum Driven by Horizontal Gene Transfer.</title>
        <authorList>
            <person name="Ward L.M."/>
            <person name="Hemp J."/>
            <person name="Shih P.M."/>
            <person name="Mcglynn S.E."/>
            <person name="Fischer W."/>
        </authorList>
    </citation>
    <scope>NUCLEOTIDE SEQUENCE [LARGE SCALE GENOMIC DNA]</scope>
    <source>
        <strain evidence="6">JP3_13</strain>
    </source>
</reference>
<keyword evidence="4" id="KW-0812">Transmembrane</keyword>
<protein>
    <submittedName>
        <fullName evidence="6">Glycosyltransferase family 2 protein</fullName>
    </submittedName>
</protein>
<dbReference type="GO" id="GO:0016757">
    <property type="term" value="F:glycosyltransferase activity"/>
    <property type="evidence" value="ECO:0007669"/>
    <property type="project" value="UniProtKB-KW"/>
</dbReference>
<evidence type="ECO:0000256" key="2">
    <source>
        <dbReference type="ARBA" id="ARBA00022676"/>
    </source>
</evidence>
<dbReference type="InterPro" id="IPR029044">
    <property type="entry name" value="Nucleotide-diphossugar_trans"/>
</dbReference>